<protein>
    <recommendedName>
        <fullName evidence="5">Arsenite methyltransferase</fullName>
        <ecNumber evidence="4">2.1.1.137</ecNumber>
    </recommendedName>
</protein>
<dbReference type="AlphaFoldDB" id="A0A543CL92"/>
<proteinExistence type="inferred from homology"/>
<name>A0A543CL92_9ACTN</name>
<accession>A0A543CL92</accession>
<evidence type="ECO:0000256" key="8">
    <source>
        <dbReference type="ARBA" id="ARBA00048428"/>
    </source>
</evidence>
<dbReference type="InterPro" id="IPR026669">
    <property type="entry name" value="Arsenite_MeTrfase-like"/>
</dbReference>
<dbReference type="Gene3D" id="3.40.50.150">
    <property type="entry name" value="Vaccinia Virus protein VP39"/>
    <property type="match status" value="1"/>
</dbReference>
<dbReference type="OrthoDB" id="9805171at2"/>
<dbReference type="Pfam" id="PF13847">
    <property type="entry name" value="Methyltransf_31"/>
    <property type="match status" value="1"/>
</dbReference>
<comment type="catalytic activity">
    <reaction evidence="7">
        <text>arsenic triglutathione + 2 [thioredoxin]-dithiol + 2 S-adenosyl-L-methionine + H2O = dimethylarsinous acid + 2 [thioredoxin]-disulfide + 3 glutathione + 2 S-adenosyl-L-homocysteine + 2 H(+)</text>
        <dbReference type="Rhea" id="RHEA:69464"/>
        <dbReference type="Rhea" id="RHEA-COMP:10698"/>
        <dbReference type="Rhea" id="RHEA-COMP:10700"/>
        <dbReference type="ChEBI" id="CHEBI:15377"/>
        <dbReference type="ChEBI" id="CHEBI:15378"/>
        <dbReference type="ChEBI" id="CHEBI:23808"/>
        <dbReference type="ChEBI" id="CHEBI:29950"/>
        <dbReference type="ChEBI" id="CHEBI:50058"/>
        <dbReference type="ChEBI" id="CHEBI:57856"/>
        <dbReference type="ChEBI" id="CHEBI:57925"/>
        <dbReference type="ChEBI" id="CHEBI:59789"/>
        <dbReference type="ChEBI" id="CHEBI:183640"/>
        <dbReference type="EC" id="2.1.1.137"/>
    </reaction>
</comment>
<dbReference type="EC" id="2.1.1.137" evidence="4"/>
<comment type="similarity">
    <text evidence="3">Belongs to the methyltransferase superfamily. Arsenite methyltransferase family.</text>
</comment>
<evidence type="ECO:0000256" key="4">
    <source>
        <dbReference type="ARBA" id="ARBA00034521"/>
    </source>
</evidence>
<reference evidence="10 11" key="1">
    <citation type="submission" date="2019-06" db="EMBL/GenBank/DDBJ databases">
        <title>Sequencing the genomes of 1000 actinobacteria strains.</title>
        <authorList>
            <person name="Klenk H.-P."/>
        </authorList>
    </citation>
    <scope>NUCLEOTIDE SEQUENCE [LARGE SCALE GENOMIC DNA]</scope>
    <source>
        <strain evidence="10 11">DSM 102200</strain>
    </source>
</reference>
<feature type="domain" description="Methyltransferase" evidence="9">
    <location>
        <begin position="75"/>
        <end position="202"/>
    </location>
</feature>
<dbReference type="PANTHER" id="PTHR43675:SF8">
    <property type="entry name" value="ARSENITE METHYLTRANSFERASE"/>
    <property type="match status" value="1"/>
</dbReference>
<keyword evidence="11" id="KW-1185">Reference proteome</keyword>
<dbReference type="SUPFAM" id="SSF53335">
    <property type="entry name" value="S-adenosyl-L-methionine-dependent methyltransferases"/>
    <property type="match status" value="1"/>
</dbReference>
<organism evidence="10 11">
    <name type="scientific">Actinoallomurus bryophytorum</name>
    <dbReference type="NCBI Taxonomy" id="1490222"/>
    <lineage>
        <taxon>Bacteria</taxon>
        <taxon>Bacillati</taxon>
        <taxon>Actinomycetota</taxon>
        <taxon>Actinomycetes</taxon>
        <taxon>Streptosporangiales</taxon>
        <taxon>Thermomonosporaceae</taxon>
        <taxon>Actinoallomurus</taxon>
    </lineage>
</organism>
<dbReference type="Proteomes" id="UP000316096">
    <property type="component" value="Unassembled WGS sequence"/>
</dbReference>
<keyword evidence="1 10" id="KW-0808">Transferase</keyword>
<dbReference type="InterPro" id="IPR029063">
    <property type="entry name" value="SAM-dependent_MTases_sf"/>
</dbReference>
<keyword evidence="10" id="KW-0489">Methyltransferase</keyword>
<evidence type="ECO:0000313" key="10">
    <source>
        <dbReference type="EMBL" id="TQL97871.1"/>
    </source>
</evidence>
<evidence type="ECO:0000256" key="3">
    <source>
        <dbReference type="ARBA" id="ARBA00034487"/>
    </source>
</evidence>
<evidence type="ECO:0000256" key="6">
    <source>
        <dbReference type="ARBA" id="ARBA00047941"/>
    </source>
</evidence>
<comment type="catalytic activity">
    <reaction evidence="6">
        <text>arsenic triglutathione + [thioredoxin]-dithiol + S-adenosyl-L-methionine + 2 H2O = methylarsonous acid + [thioredoxin]-disulfide + 3 glutathione + S-adenosyl-L-homocysteine + H(+)</text>
        <dbReference type="Rhea" id="RHEA:69460"/>
        <dbReference type="Rhea" id="RHEA-COMP:10698"/>
        <dbReference type="Rhea" id="RHEA-COMP:10700"/>
        <dbReference type="ChEBI" id="CHEBI:15377"/>
        <dbReference type="ChEBI" id="CHEBI:15378"/>
        <dbReference type="ChEBI" id="CHEBI:17826"/>
        <dbReference type="ChEBI" id="CHEBI:29950"/>
        <dbReference type="ChEBI" id="CHEBI:50058"/>
        <dbReference type="ChEBI" id="CHEBI:57856"/>
        <dbReference type="ChEBI" id="CHEBI:57925"/>
        <dbReference type="ChEBI" id="CHEBI:59789"/>
        <dbReference type="ChEBI" id="CHEBI:183640"/>
        <dbReference type="EC" id="2.1.1.137"/>
    </reaction>
</comment>
<evidence type="ECO:0000256" key="5">
    <source>
        <dbReference type="ARBA" id="ARBA00034545"/>
    </source>
</evidence>
<evidence type="ECO:0000256" key="2">
    <source>
        <dbReference type="ARBA" id="ARBA00022691"/>
    </source>
</evidence>
<dbReference type="GO" id="GO:0030791">
    <property type="term" value="F:arsenite methyltransferase activity"/>
    <property type="evidence" value="ECO:0007669"/>
    <property type="project" value="UniProtKB-EC"/>
</dbReference>
<evidence type="ECO:0000256" key="1">
    <source>
        <dbReference type="ARBA" id="ARBA00022679"/>
    </source>
</evidence>
<keyword evidence="2" id="KW-0949">S-adenosyl-L-methionine</keyword>
<comment type="caution">
    <text evidence="10">The sequence shown here is derived from an EMBL/GenBank/DDBJ whole genome shotgun (WGS) entry which is preliminary data.</text>
</comment>
<dbReference type="CDD" id="cd02440">
    <property type="entry name" value="AdoMet_MTases"/>
    <property type="match status" value="1"/>
</dbReference>
<evidence type="ECO:0000259" key="9">
    <source>
        <dbReference type="Pfam" id="PF13847"/>
    </source>
</evidence>
<dbReference type="PANTHER" id="PTHR43675">
    <property type="entry name" value="ARSENITE METHYLTRANSFERASE"/>
    <property type="match status" value="1"/>
</dbReference>
<sequence>MTGTTPHDIDQQRRNIVDRYSGLARQAMAGQAPTGTCDTDCLGATEYATDETVPHGALRASLGCGNPLAVADIAAGETVLDLGSGGGLDVILSARRTGPTGKVYGLDASPDMLTLARTNACGVDNTEFLHGHIEDIPLPDGHLDVVISNCVVNLSADKPRVLAEAFRVLKPGGRLGITDVTCDEELSERERAAAERKIGCASGTVTATAYRDQLLTAGFTAITITRTHRVAPGLSSVIVQATKPDASAGTLTHQMTLNLRR</sequence>
<dbReference type="InterPro" id="IPR025714">
    <property type="entry name" value="Methyltranfer_dom"/>
</dbReference>
<dbReference type="RefSeq" id="WP_141956542.1">
    <property type="nucleotide sequence ID" value="NZ_VFOZ01000001.1"/>
</dbReference>
<dbReference type="EMBL" id="VFOZ01000001">
    <property type="protein sequence ID" value="TQL97871.1"/>
    <property type="molecule type" value="Genomic_DNA"/>
</dbReference>
<dbReference type="GO" id="GO:0032259">
    <property type="term" value="P:methylation"/>
    <property type="evidence" value="ECO:0007669"/>
    <property type="project" value="UniProtKB-KW"/>
</dbReference>
<comment type="catalytic activity">
    <reaction evidence="8">
        <text>arsenic triglutathione + 3 [thioredoxin]-dithiol + 3 S-adenosyl-L-methionine = trimethylarsine + 3 [thioredoxin]-disulfide + 3 glutathione + 3 S-adenosyl-L-homocysteine + 3 H(+)</text>
        <dbReference type="Rhea" id="RHEA:69432"/>
        <dbReference type="Rhea" id="RHEA-COMP:10698"/>
        <dbReference type="Rhea" id="RHEA-COMP:10700"/>
        <dbReference type="ChEBI" id="CHEBI:15378"/>
        <dbReference type="ChEBI" id="CHEBI:27130"/>
        <dbReference type="ChEBI" id="CHEBI:29950"/>
        <dbReference type="ChEBI" id="CHEBI:50058"/>
        <dbReference type="ChEBI" id="CHEBI:57856"/>
        <dbReference type="ChEBI" id="CHEBI:57925"/>
        <dbReference type="ChEBI" id="CHEBI:59789"/>
        <dbReference type="ChEBI" id="CHEBI:183640"/>
        <dbReference type="EC" id="2.1.1.137"/>
    </reaction>
</comment>
<gene>
    <name evidence="10" type="ORF">FB559_3481</name>
</gene>
<evidence type="ECO:0000256" key="7">
    <source>
        <dbReference type="ARBA" id="ARBA00047943"/>
    </source>
</evidence>
<evidence type="ECO:0000313" key="11">
    <source>
        <dbReference type="Proteomes" id="UP000316096"/>
    </source>
</evidence>